<dbReference type="AlphaFoldDB" id="A0ABD1UGL0"/>
<evidence type="ECO:0000313" key="1">
    <source>
        <dbReference type="EMBL" id="KAL2524041.1"/>
    </source>
</evidence>
<accession>A0ABD1UGL0</accession>
<organism evidence="2 3">
    <name type="scientific">Abeliophyllum distichum</name>
    <dbReference type="NCBI Taxonomy" id="126358"/>
    <lineage>
        <taxon>Eukaryota</taxon>
        <taxon>Viridiplantae</taxon>
        <taxon>Streptophyta</taxon>
        <taxon>Embryophyta</taxon>
        <taxon>Tracheophyta</taxon>
        <taxon>Spermatophyta</taxon>
        <taxon>Magnoliopsida</taxon>
        <taxon>eudicotyledons</taxon>
        <taxon>Gunneridae</taxon>
        <taxon>Pentapetalae</taxon>
        <taxon>asterids</taxon>
        <taxon>lamiids</taxon>
        <taxon>Lamiales</taxon>
        <taxon>Oleaceae</taxon>
        <taxon>Forsythieae</taxon>
        <taxon>Abeliophyllum</taxon>
    </lineage>
</organism>
<name>A0ABD1UGL0_9LAMI</name>
<protein>
    <submittedName>
        <fullName evidence="2">F-box protein CPR30</fullName>
    </submittedName>
</protein>
<reference evidence="2" key="1">
    <citation type="submission" date="2024-07" db="EMBL/GenBank/DDBJ databases">
        <title>Two chromosome-level genome assemblies of Korean endemic species Abeliophyllum distichum and Forsythia ovata (Oleaceae).</title>
        <authorList>
            <person name="Mun J.H."/>
        </authorList>
    </citation>
    <scope>NUCLEOTIDE SEQUENCE</scope>
    <source>
        <strain evidence="2">KNKB198505000391</strain>
        <tissue evidence="2">Leaf</tissue>
    </source>
</reference>
<reference evidence="3" key="2">
    <citation type="submission" date="2024-07" db="EMBL/GenBank/DDBJ databases">
        <title>Two chromosome-level genome assemblies of Korean endemic species Abeliophyllum distichum and Forsythia ovata (Oleaceae).</title>
        <authorList>
            <person name="Jang H."/>
        </authorList>
    </citation>
    <scope>NUCLEOTIDE SEQUENCE [LARGE SCALE GENOMIC DNA]</scope>
</reference>
<proteinExistence type="predicted"/>
<dbReference type="Proteomes" id="UP001604336">
    <property type="component" value="Unassembled WGS sequence"/>
</dbReference>
<dbReference type="EMBL" id="JBFOLK010000003">
    <property type="protein sequence ID" value="KAL2524041.1"/>
    <property type="molecule type" value="Genomic_DNA"/>
</dbReference>
<evidence type="ECO:0000313" key="3">
    <source>
        <dbReference type="Proteomes" id="UP001604336"/>
    </source>
</evidence>
<evidence type="ECO:0000313" key="2">
    <source>
        <dbReference type="EMBL" id="KAL2524106.1"/>
    </source>
</evidence>
<gene>
    <name evidence="1" type="ORF">Adt_09095</name>
    <name evidence="2" type="ORF">Adt_09160</name>
</gene>
<sequence length="177" mass="20425">MAFSVENENHYELVLPPEISNKGVNMRLAVLGGCLCLVCARKSRVNIWVMKEYGVEESWTKLITIGFPLTEPVDILKPLVYSKNSEKVLLNCDEKRLVWYDLRRKTITNVSVSGLPFVSYPEVCVETLFPLVAWPWRKVTGSRNKRNGRERKPRRIEMISCQRGSSWCCEQGMKLDK</sequence>
<keyword evidence="3" id="KW-1185">Reference proteome</keyword>
<dbReference type="EMBL" id="JBFOLK010000003">
    <property type="protein sequence ID" value="KAL2524106.1"/>
    <property type="molecule type" value="Genomic_DNA"/>
</dbReference>
<comment type="caution">
    <text evidence="2">The sequence shown here is derived from an EMBL/GenBank/DDBJ whole genome shotgun (WGS) entry which is preliminary data.</text>
</comment>